<dbReference type="Pfam" id="PF00171">
    <property type="entry name" value="Aldedh"/>
    <property type="match status" value="1"/>
</dbReference>
<evidence type="ECO:0000313" key="3">
    <source>
        <dbReference type="EMBL" id="EQD34007.1"/>
    </source>
</evidence>
<reference evidence="3" key="2">
    <citation type="journal article" date="2014" name="ISME J.">
        <title>Microbial stratification in low pH oxic and suboxic macroscopic growths along an acid mine drainage.</title>
        <authorList>
            <person name="Mendez-Garcia C."/>
            <person name="Mesa V."/>
            <person name="Sprenger R.R."/>
            <person name="Richter M."/>
            <person name="Diez M.S."/>
            <person name="Solano J."/>
            <person name="Bargiela R."/>
            <person name="Golyshina O.V."/>
            <person name="Manteca A."/>
            <person name="Ramos J.L."/>
            <person name="Gallego J.R."/>
            <person name="Llorente I."/>
            <person name="Martins Dos Santos V.A."/>
            <person name="Jensen O.N."/>
            <person name="Pelaez A.I."/>
            <person name="Sanchez J."/>
            <person name="Ferrer M."/>
        </authorList>
    </citation>
    <scope>NUCLEOTIDE SEQUENCE</scope>
</reference>
<dbReference type="AlphaFoldDB" id="T0YQH1"/>
<organism evidence="3">
    <name type="scientific">mine drainage metagenome</name>
    <dbReference type="NCBI Taxonomy" id="410659"/>
    <lineage>
        <taxon>unclassified sequences</taxon>
        <taxon>metagenomes</taxon>
        <taxon>ecological metagenomes</taxon>
    </lineage>
</organism>
<dbReference type="GO" id="GO:0004777">
    <property type="term" value="F:succinate-semialdehyde dehydrogenase (NAD+) activity"/>
    <property type="evidence" value="ECO:0007669"/>
    <property type="project" value="TreeGrafter"/>
</dbReference>
<sequence>MNKASQLIAGEREALARALSDDQGKPLVSEAYDEVDELVLYFSMAAEDAKRQSGSMPHSVDPTRRVLQYRVPLGVVGVISPWNWPYTMGAELFAPALAAGNSVIWVPAPSTAACSALLVEIFVEAGFPNGVFNFV</sequence>
<comment type="caution">
    <text evidence="3">The sequence shown here is derived from an EMBL/GenBank/DDBJ whole genome shotgun (WGS) entry which is preliminary data.</text>
</comment>
<evidence type="ECO:0000256" key="1">
    <source>
        <dbReference type="ARBA" id="ARBA00023002"/>
    </source>
</evidence>
<dbReference type="SUPFAM" id="SSF53720">
    <property type="entry name" value="ALDH-like"/>
    <property type="match status" value="1"/>
</dbReference>
<proteinExistence type="predicted"/>
<feature type="domain" description="Aldehyde dehydrogenase" evidence="2">
    <location>
        <begin position="1"/>
        <end position="135"/>
    </location>
</feature>
<accession>T0YQH1</accession>
<gene>
    <name evidence="3" type="ORF">B1A_18908</name>
</gene>
<dbReference type="InterPro" id="IPR016161">
    <property type="entry name" value="Ald_DH/histidinol_DH"/>
</dbReference>
<protein>
    <submittedName>
        <fullName evidence="3">Succinate-semialdehyde dehydrogenase</fullName>
    </submittedName>
</protein>
<reference evidence="3" key="1">
    <citation type="submission" date="2013-08" db="EMBL/GenBank/DDBJ databases">
        <authorList>
            <person name="Mendez C."/>
            <person name="Richter M."/>
            <person name="Ferrer M."/>
            <person name="Sanchez J."/>
        </authorList>
    </citation>
    <scope>NUCLEOTIDE SEQUENCE</scope>
</reference>
<feature type="non-terminal residue" evidence="3">
    <location>
        <position position="135"/>
    </location>
</feature>
<dbReference type="GO" id="GO:0009450">
    <property type="term" value="P:gamma-aminobutyric acid catabolic process"/>
    <property type="evidence" value="ECO:0007669"/>
    <property type="project" value="TreeGrafter"/>
</dbReference>
<keyword evidence="1" id="KW-0560">Oxidoreductase</keyword>
<dbReference type="PANTHER" id="PTHR43353">
    <property type="entry name" value="SUCCINATE-SEMIALDEHYDE DEHYDROGENASE, MITOCHONDRIAL"/>
    <property type="match status" value="1"/>
</dbReference>
<dbReference type="PANTHER" id="PTHR43353:SF5">
    <property type="entry name" value="SUCCINATE-SEMIALDEHYDE DEHYDROGENASE, MITOCHONDRIAL"/>
    <property type="match status" value="1"/>
</dbReference>
<dbReference type="InterPro" id="IPR015590">
    <property type="entry name" value="Aldehyde_DH_dom"/>
</dbReference>
<name>T0YQH1_9ZZZZ</name>
<dbReference type="Gene3D" id="3.40.605.10">
    <property type="entry name" value="Aldehyde Dehydrogenase, Chain A, domain 1"/>
    <property type="match status" value="1"/>
</dbReference>
<dbReference type="InterPro" id="IPR016162">
    <property type="entry name" value="Ald_DH_N"/>
</dbReference>
<evidence type="ECO:0000259" key="2">
    <source>
        <dbReference type="Pfam" id="PF00171"/>
    </source>
</evidence>
<dbReference type="EMBL" id="AUZX01013949">
    <property type="protein sequence ID" value="EQD34007.1"/>
    <property type="molecule type" value="Genomic_DNA"/>
</dbReference>
<dbReference type="InterPro" id="IPR050740">
    <property type="entry name" value="Aldehyde_DH_Superfamily"/>
</dbReference>